<feature type="coiled-coil region" evidence="1">
    <location>
        <begin position="600"/>
        <end position="627"/>
    </location>
</feature>
<feature type="compositionally biased region" description="Polar residues" evidence="2">
    <location>
        <begin position="874"/>
        <end position="895"/>
    </location>
</feature>
<organism evidence="3 4">
    <name type="scientific">Lates calcarifer</name>
    <name type="common">Barramundi</name>
    <name type="synonym">Holocentrus calcarifer</name>
    <dbReference type="NCBI Taxonomy" id="8187"/>
    <lineage>
        <taxon>Eukaryota</taxon>
        <taxon>Metazoa</taxon>
        <taxon>Chordata</taxon>
        <taxon>Craniata</taxon>
        <taxon>Vertebrata</taxon>
        <taxon>Euteleostomi</taxon>
        <taxon>Actinopterygii</taxon>
        <taxon>Neopterygii</taxon>
        <taxon>Teleostei</taxon>
        <taxon>Neoteleostei</taxon>
        <taxon>Acanthomorphata</taxon>
        <taxon>Carangaria</taxon>
        <taxon>Carangaria incertae sedis</taxon>
        <taxon>Centropomidae</taxon>
        <taxon>Lates</taxon>
    </lineage>
</organism>
<feature type="compositionally biased region" description="Basic and acidic residues" evidence="2">
    <location>
        <begin position="202"/>
        <end position="212"/>
    </location>
</feature>
<dbReference type="RefSeq" id="XP_018532368.1">
    <property type="nucleotide sequence ID" value="XM_018676852.2"/>
</dbReference>
<feature type="compositionally biased region" description="Low complexity" evidence="2">
    <location>
        <begin position="78"/>
        <end position="88"/>
    </location>
</feature>
<feature type="compositionally biased region" description="Acidic residues" evidence="2">
    <location>
        <begin position="128"/>
        <end position="137"/>
    </location>
</feature>
<gene>
    <name evidence="4" type="primary">LOC108883556</name>
</gene>
<dbReference type="PANTHER" id="PTHR21510">
    <property type="entry name" value="AKNA DOMAIN-CONTAINING PROTEIN"/>
    <property type="match status" value="1"/>
</dbReference>
<protein>
    <submittedName>
        <fullName evidence="4">Microtubule organization protein AKNA</fullName>
    </submittedName>
</protein>
<feature type="compositionally biased region" description="Polar residues" evidence="2">
    <location>
        <begin position="1153"/>
        <end position="1166"/>
    </location>
</feature>
<feature type="region of interest" description="Disordered" evidence="2">
    <location>
        <begin position="813"/>
        <end position="837"/>
    </location>
</feature>
<feature type="compositionally biased region" description="Low complexity" evidence="2">
    <location>
        <begin position="1168"/>
        <end position="1177"/>
    </location>
</feature>
<evidence type="ECO:0000313" key="3">
    <source>
        <dbReference type="Proteomes" id="UP000694890"/>
    </source>
</evidence>
<feature type="region of interest" description="Disordered" evidence="2">
    <location>
        <begin position="909"/>
        <end position="930"/>
    </location>
</feature>
<evidence type="ECO:0000256" key="2">
    <source>
        <dbReference type="SAM" id="MobiDB-lite"/>
    </source>
</evidence>
<feature type="compositionally biased region" description="Polar residues" evidence="2">
    <location>
        <begin position="96"/>
        <end position="108"/>
    </location>
</feature>
<feature type="compositionally biased region" description="Polar residues" evidence="2">
    <location>
        <begin position="539"/>
        <end position="554"/>
    </location>
</feature>
<feature type="compositionally biased region" description="Polar residues" evidence="2">
    <location>
        <begin position="1080"/>
        <end position="1097"/>
    </location>
</feature>
<evidence type="ECO:0000313" key="4">
    <source>
        <dbReference type="RefSeq" id="XP_018532368.1"/>
    </source>
</evidence>
<dbReference type="GeneID" id="108883556"/>
<feature type="region of interest" description="Disordered" evidence="2">
    <location>
        <begin position="407"/>
        <end position="430"/>
    </location>
</feature>
<feature type="compositionally biased region" description="Basic and acidic residues" evidence="2">
    <location>
        <begin position="357"/>
        <end position="368"/>
    </location>
</feature>
<feature type="compositionally biased region" description="Basic and acidic residues" evidence="2">
    <location>
        <begin position="718"/>
        <end position="729"/>
    </location>
</feature>
<dbReference type="InterPro" id="IPR052655">
    <property type="entry name" value="AKNA_Centrosome-Trans_reg"/>
</dbReference>
<feature type="region of interest" description="Disordered" evidence="2">
    <location>
        <begin position="852"/>
        <end position="895"/>
    </location>
</feature>
<keyword evidence="1" id="KW-0175">Coiled coil</keyword>
<feature type="region of interest" description="Disordered" evidence="2">
    <location>
        <begin position="1053"/>
        <end position="1192"/>
    </location>
</feature>
<feature type="region of interest" description="Disordered" evidence="2">
    <location>
        <begin position="513"/>
        <end position="562"/>
    </location>
</feature>
<feature type="compositionally biased region" description="Low complexity" evidence="2">
    <location>
        <begin position="917"/>
        <end position="930"/>
    </location>
</feature>
<feature type="compositionally biased region" description="Polar residues" evidence="2">
    <location>
        <begin position="1118"/>
        <end position="1144"/>
    </location>
</feature>
<evidence type="ECO:0000256" key="1">
    <source>
        <dbReference type="SAM" id="Coils"/>
    </source>
</evidence>
<proteinExistence type="predicted"/>
<accession>A0AAJ7LVH2</accession>
<dbReference type="PANTHER" id="PTHR21510:SF16">
    <property type="entry name" value="PROTEIN AKNAD1"/>
    <property type="match status" value="1"/>
</dbReference>
<feature type="compositionally biased region" description="Polar residues" evidence="2">
    <location>
        <begin position="745"/>
        <end position="772"/>
    </location>
</feature>
<feature type="compositionally biased region" description="Basic and acidic residues" evidence="2">
    <location>
        <begin position="178"/>
        <end position="195"/>
    </location>
</feature>
<sequence length="1342" mass="146882">MEGDPEESDEDLQEPTVLWEKCIQQSIFVDLSEDDSLHLSDLESSLALHLSQAESAASEASIHLSGSAELSALDDTSSESSAVSSQSERVVENKTKSNILHVSTQRPNTMRDEPPLQRGYEDPGQNTSDEDQEDLPYDGDLGSPYFNQKAGTEGNMSSDGRETINASPDVPGPLELSTADRDDTSERLDSVEHNAQKPATVLREDANTKQDDFIDASKPGEVAPSCPSAADINQLLLRHFSQEELLRHGRLIEAETLPEVSLLESMDDTVFSWAPTHNSTINSDHSENPACNSEINQSFCSDRTDEKIHSTSKNSSLEEEAEGKTDNVTSATDSVSSSRASADSKQSSGDNSAVDVAKQETSEEDHQVQRVPLVRTRSFSEMKYGQGQVHYPLPDFSKVAPKVKIPKAPSGPARPVHQSPSTMHRAQSSPGMLEVISRVLEDSVQPSEKPYVFKDEEKQTPPALVDHLQAEYDKLLTKYAEAENLIDQMRLGTNTQTSSELLLYSDCDDDNQRNLAEGSHLGSLTPHPPLSENKGGTGPQSNIQEVNTASSSQPEEGPSDGERMTAELRDIISPFMQKVEEFKVGVGNMSLSTAEQQMMLRSMMEAQDQLERKYISKKEEHRALEMQNYMGLSRNTGTFDPNRLVEGDIFRIGMHLEDIKEMIDKNVCEQISPPHSSSTPTPMKEMLHAKPSPLCMPTPSPPLSRHEPPCAGFSTESYKMETQKEKGREEEVEEDSEVHGYDGLEQSSELITTDSALTNTGYNSCHSRSSRGSPERLDVLTAEGEEGDGEEGSSVLSEGIDHSNILAYLRGTNSTSRQREWTPESHSTPDSVLIPEGECDLGDCVSLAVEVSSSSDAAREPGTPSFSEPPLNTPCASQRIVSPETDSGFGSSYLNQSGSGSFQQNLLTESSSVQSHNDGLSSSDSEGSCSNLQTAIHSASLNSQQWASPHPSVQTQSCGGAAAAVELWVESTTKEPSVRLQGSDPSLPAHLHHHVSEPALSTNMEDRGSQVYSCSCNSEAILALQSEVSRLKKDLEEGLVQLPHLAQRMDYLTSKYRQDRQERRSKTRPRTHLRPACNSVWKSSNSGQNMSNLSSSPARIEDWISSDMDPSKSKGTDSGDTACSEITSQFHSSPIGSRRGSSTRPGPEFQFKFQGTLQSSKGTEGNCSVKTSGLTSSKGGGASDSHSKQRPQTVVESFYFKERWSLPSSPSLQRPLLQVSYGSSSSLPASYKVREAPLQSMSHHRKQSTQSDTALLPSNVYFQRTLSPVLVPSKTVSRTGRRRGSKEEEMNRTLDQAIEVARSMKRTTDRMAMRLSADLAKAQLHRKLHNMQPLGGRKHHAL</sequence>
<reference evidence="4" key="1">
    <citation type="submission" date="2025-08" db="UniProtKB">
        <authorList>
            <consortium name="RefSeq"/>
        </authorList>
    </citation>
    <scope>IDENTIFICATION</scope>
    <source>
        <tissue evidence="4">Brain</tissue>
    </source>
</reference>
<dbReference type="Proteomes" id="UP000694890">
    <property type="component" value="Linkage group LG4"/>
</dbReference>
<feature type="compositionally biased region" description="Polar residues" evidence="2">
    <location>
        <begin position="145"/>
        <end position="158"/>
    </location>
</feature>
<feature type="compositionally biased region" description="Basic and acidic residues" evidence="2">
    <location>
        <begin position="109"/>
        <end position="121"/>
    </location>
</feature>
<feature type="compositionally biased region" description="Polar residues" evidence="2">
    <location>
        <begin position="418"/>
        <end position="430"/>
    </location>
</feature>
<feature type="compositionally biased region" description="Low complexity" evidence="2">
    <location>
        <begin position="326"/>
        <end position="348"/>
    </location>
</feature>
<feature type="region of interest" description="Disordered" evidence="2">
    <location>
        <begin position="71"/>
        <end position="224"/>
    </location>
</feature>
<dbReference type="KEGG" id="lcf:108883556"/>
<name>A0AAJ7LVH2_LATCA</name>
<feature type="region of interest" description="Disordered" evidence="2">
    <location>
        <begin position="692"/>
        <end position="776"/>
    </location>
</feature>
<feature type="region of interest" description="Disordered" evidence="2">
    <location>
        <begin position="302"/>
        <end position="369"/>
    </location>
</feature>